<evidence type="ECO:0000313" key="2">
    <source>
        <dbReference type="Proteomes" id="UP000228740"/>
    </source>
</evidence>
<accession>A0A2M9CBU8</accession>
<dbReference type="RefSeq" id="WP_100376884.1">
    <property type="nucleotide sequence ID" value="NZ_PGFD01000001.1"/>
</dbReference>
<comment type="caution">
    <text evidence="1">The sequence shown here is derived from an EMBL/GenBank/DDBJ whole genome shotgun (WGS) entry which is preliminary data.</text>
</comment>
<name>A0A2M9CBU8_9FLAO</name>
<dbReference type="EMBL" id="PGFD01000001">
    <property type="protein sequence ID" value="PJJ68252.1"/>
    <property type="molecule type" value="Genomic_DNA"/>
</dbReference>
<dbReference type="OrthoDB" id="5419196at2"/>
<evidence type="ECO:0008006" key="3">
    <source>
        <dbReference type="Google" id="ProtNLM"/>
    </source>
</evidence>
<proteinExistence type="predicted"/>
<dbReference type="AlphaFoldDB" id="A0A2M9CBU8"/>
<protein>
    <recommendedName>
        <fullName evidence="3">Nucleotide-diphospho-sugar transferase</fullName>
    </recommendedName>
</protein>
<dbReference type="Proteomes" id="UP000228740">
    <property type="component" value="Unassembled WGS sequence"/>
</dbReference>
<gene>
    <name evidence="1" type="ORF">CLV73_2289</name>
</gene>
<sequence>MEKIILFIKTYKNDFLVFKKLLASIIKHNKDNLPLVVSVNDEDFNFFDKEFKERNFQLIKDSQIDPCSIENNWVYQQIIKSQVHKLNICENYVCIDSDSHFIKDFYFQDFMYSDEIPYTVIHEQKELFGWSSNNIEKIGYNPKNEFLNDRRYIMDKLKRKGKIYDFGPSPVIWSTKVWRSFEENYLKKRNLTFKSCFEERPSEFTWYGEWLLKNAVIPIYPAEPLFKVFHYEKQYDDFLKQKFTLESLEENYLGIVLQSNWNKNKEKKRFRFFR</sequence>
<keyword evidence="2" id="KW-1185">Reference proteome</keyword>
<dbReference type="InterPro" id="IPR045499">
    <property type="entry name" value="DUF6492"/>
</dbReference>
<dbReference type="Pfam" id="PF20102">
    <property type="entry name" value="DUF6492"/>
    <property type="match status" value="1"/>
</dbReference>
<reference evidence="1 2" key="1">
    <citation type="submission" date="2017-11" db="EMBL/GenBank/DDBJ databases">
        <title>Genomic Encyclopedia of Archaeal and Bacterial Type Strains, Phase II (KMG-II): From Individual Species to Whole Genera.</title>
        <authorList>
            <person name="Goeker M."/>
        </authorList>
    </citation>
    <scope>NUCLEOTIDE SEQUENCE [LARGE SCALE GENOMIC DNA]</scope>
    <source>
        <strain evidence="1 2">DSM 27617</strain>
    </source>
</reference>
<organism evidence="1 2">
    <name type="scientific">Chryseobacterium geocarposphaerae</name>
    <dbReference type="NCBI Taxonomy" id="1416776"/>
    <lineage>
        <taxon>Bacteria</taxon>
        <taxon>Pseudomonadati</taxon>
        <taxon>Bacteroidota</taxon>
        <taxon>Flavobacteriia</taxon>
        <taxon>Flavobacteriales</taxon>
        <taxon>Weeksellaceae</taxon>
        <taxon>Chryseobacterium group</taxon>
        <taxon>Chryseobacterium</taxon>
    </lineage>
</organism>
<evidence type="ECO:0000313" key="1">
    <source>
        <dbReference type="EMBL" id="PJJ68252.1"/>
    </source>
</evidence>